<feature type="domain" description="C2H2-type" evidence="6">
    <location>
        <begin position="33"/>
        <end position="61"/>
    </location>
</feature>
<dbReference type="PROSITE" id="PS50157">
    <property type="entry name" value="ZINC_FINGER_C2H2_2"/>
    <property type="match status" value="2"/>
</dbReference>
<dbReference type="InterPro" id="IPR036236">
    <property type="entry name" value="Znf_C2H2_sf"/>
</dbReference>
<dbReference type="EMBL" id="AMQM01000213">
    <property type="status" value="NOT_ANNOTATED_CDS"/>
    <property type="molecule type" value="Genomic_DNA"/>
</dbReference>
<feature type="domain" description="C2H2-type" evidence="6">
    <location>
        <begin position="62"/>
        <end position="89"/>
    </location>
</feature>
<keyword evidence="9" id="KW-1185">Reference proteome</keyword>
<evidence type="ECO:0000256" key="2">
    <source>
        <dbReference type="ARBA" id="ARBA00022737"/>
    </source>
</evidence>
<evidence type="ECO:0000313" key="8">
    <source>
        <dbReference type="EnsemblMetazoa" id="HelroP142477"/>
    </source>
</evidence>
<name>T1EJ58_HELRO</name>
<keyword evidence="3 5" id="KW-0863">Zinc-finger</keyword>
<dbReference type="GeneID" id="20196608"/>
<dbReference type="InParanoid" id="T1EJ58"/>
<proteinExistence type="predicted"/>
<dbReference type="GO" id="GO:0006355">
    <property type="term" value="P:regulation of DNA-templated transcription"/>
    <property type="evidence" value="ECO:0007669"/>
    <property type="project" value="UniProtKB-ARBA"/>
</dbReference>
<dbReference type="PROSITE" id="PS00028">
    <property type="entry name" value="ZINC_FINGER_C2H2_1"/>
    <property type="match status" value="2"/>
</dbReference>
<dbReference type="SUPFAM" id="SSF57667">
    <property type="entry name" value="beta-beta-alpha zinc fingers"/>
    <property type="match status" value="1"/>
</dbReference>
<reference evidence="7 9" key="2">
    <citation type="journal article" date="2013" name="Nature">
        <title>Insights into bilaterian evolution from three spiralian genomes.</title>
        <authorList>
            <person name="Simakov O."/>
            <person name="Marletaz F."/>
            <person name="Cho S.J."/>
            <person name="Edsinger-Gonzales E."/>
            <person name="Havlak P."/>
            <person name="Hellsten U."/>
            <person name="Kuo D.H."/>
            <person name="Larsson T."/>
            <person name="Lv J."/>
            <person name="Arendt D."/>
            <person name="Savage R."/>
            <person name="Osoegawa K."/>
            <person name="de Jong P."/>
            <person name="Grimwood J."/>
            <person name="Chapman J.A."/>
            <person name="Shapiro H."/>
            <person name="Aerts A."/>
            <person name="Otillar R.P."/>
            <person name="Terry A.Y."/>
            <person name="Boore J.L."/>
            <person name="Grigoriev I.V."/>
            <person name="Lindberg D.R."/>
            <person name="Seaver E.C."/>
            <person name="Weisblat D.A."/>
            <person name="Putnam N.H."/>
            <person name="Rokhsar D.S."/>
        </authorList>
    </citation>
    <scope>NUCLEOTIDE SEQUENCE</scope>
</reference>
<reference evidence="8" key="3">
    <citation type="submission" date="2015-06" db="UniProtKB">
        <authorList>
            <consortium name="EnsemblMetazoa"/>
        </authorList>
    </citation>
    <scope>IDENTIFICATION</scope>
</reference>
<protein>
    <recommendedName>
        <fullName evidence="6">C2H2-type domain-containing protein</fullName>
    </recommendedName>
</protein>
<dbReference type="PANTHER" id="PTHR24379:SF127">
    <property type="entry name" value="BLOODY FINGERS-RELATED"/>
    <property type="match status" value="1"/>
</dbReference>
<accession>T1EJ58</accession>
<keyword evidence="2" id="KW-0677">Repeat</keyword>
<evidence type="ECO:0000256" key="1">
    <source>
        <dbReference type="ARBA" id="ARBA00022723"/>
    </source>
</evidence>
<dbReference type="Pfam" id="PF00096">
    <property type="entry name" value="zf-C2H2"/>
    <property type="match status" value="2"/>
</dbReference>
<dbReference type="AlphaFoldDB" id="T1EJ58"/>
<dbReference type="OrthoDB" id="6146435at2759"/>
<dbReference type="SMART" id="SM00355">
    <property type="entry name" value="ZnF_C2H2"/>
    <property type="match status" value="3"/>
</dbReference>
<evidence type="ECO:0000256" key="3">
    <source>
        <dbReference type="ARBA" id="ARBA00022771"/>
    </source>
</evidence>
<dbReference type="KEGG" id="hro:HELRODRAFT_142477"/>
<dbReference type="EMBL" id="KB095811">
    <property type="protein sequence ID" value="ESO12658.1"/>
    <property type="molecule type" value="Genomic_DNA"/>
</dbReference>
<dbReference type="CTD" id="20196608"/>
<dbReference type="Proteomes" id="UP000015101">
    <property type="component" value="Unassembled WGS sequence"/>
</dbReference>
<reference evidence="9" key="1">
    <citation type="submission" date="2012-12" db="EMBL/GenBank/DDBJ databases">
        <authorList>
            <person name="Hellsten U."/>
            <person name="Grimwood J."/>
            <person name="Chapman J.A."/>
            <person name="Shapiro H."/>
            <person name="Aerts A."/>
            <person name="Otillar R.P."/>
            <person name="Terry A.Y."/>
            <person name="Boore J.L."/>
            <person name="Simakov O."/>
            <person name="Marletaz F."/>
            <person name="Cho S.-J."/>
            <person name="Edsinger-Gonzales E."/>
            <person name="Havlak P."/>
            <person name="Kuo D.-H."/>
            <person name="Larsson T."/>
            <person name="Lv J."/>
            <person name="Arendt D."/>
            <person name="Savage R."/>
            <person name="Osoegawa K."/>
            <person name="de Jong P."/>
            <person name="Lindberg D.R."/>
            <person name="Seaver E.C."/>
            <person name="Weisblat D.A."/>
            <person name="Putnam N.H."/>
            <person name="Grigoriev I.V."/>
            <person name="Rokhsar D.S."/>
        </authorList>
    </citation>
    <scope>NUCLEOTIDE SEQUENCE</scope>
</reference>
<dbReference type="GO" id="GO:0008270">
    <property type="term" value="F:zinc ion binding"/>
    <property type="evidence" value="ECO:0007669"/>
    <property type="project" value="UniProtKB-KW"/>
</dbReference>
<evidence type="ECO:0000256" key="5">
    <source>
        <dbReference type="PROSITE-ProRule" id="PRU00042"/>
    </source>
</evidence>
<sequence>FSCSNCKFVFNFEEPLKRHLKLCYQYPSGISPHVCKLCGEIFSTSKLLNDHEEQAHNKKTQFECKYCKAPFSSSRNLIIHERVHEKEPVSCGICKAQFTYFAPLKVH</sequence>
<organism evidence="8 9">
    <name type="scientific">Helobdella robusta</name>
    <name type="common">Californian leech</name>
    <dbReference type="NCBI Taxonomy" id="6412"/>
    <lineage>
        <taxon>Eukaryota</taxon>
        <taxon>Metazoa</taxon>
        <taxon>Spiralia</taxon>
        <taxon>Lophotrochozoa</taxon>
        <taxon>Annelida</taxon>
        <taxon>Clitellata</taxon>
        <taxon>Hirudinea</taxon>
        <taxon>Rhynchobdellida</taxon>
        <taxon>Glossiphoniidae</taxon>
        <taxon>Helobdella</taxon>
    </lineage>
</organism>
<keyword evidence="1" id="KW-0479">Metal-binding</keyword>
<dbReference type="EnsemblMetazoa" id="HelroT142477">
    <property type="protein sequence ID" value="HelroP142477"/>
    <property type="gene ID" value="HelroG142477"/>
</dbReference>
<gene>
    <name evidence="8" type="primary">20196608</name>
    <name evidence="7" type="ORF">HELRODRAFT_142477</name>
</gene>
<keyword evidence="4" id="KW-0862">Zinc</keyword>
<dbReference type="PANTHER" id="PTHR24379">
    <property type="entry name" value="KRAB AND ZINC FINGER DOMAIN-CONTAINING"/>
    <property type="match status" value="1"/>
</dbReference>
<dbReference type="Gene3D" id="3.30.160.60">
    <property type="entry name" value="Classic Zinc Finger"/>
    <property type="match status" value="2"/>
</dbReference>
<evidence type="ECO:0000259" key="6">
    <source>
        <dbReference type="PROSITE" id="PS50157"/>
    </source>
</evidence>
<evidence type="ECO:0000313" key="7">
    <source>
        <dbReference type="EMBL" id="ESO12658.1"/>
    </source>
</evidence>
<evidence type="ECO:0000256" key="4">
    <source>
        <dbReference type="ARBA" id="ARBA00022833"/>
    </source>
</evidence>
<dbReference type="eggNOG" id="KOG1721">
    <property type="taxonomic scope" value="Eukaryota"/>
</dbReference>
<dbReference type="InterPro" id="IPR013087">
    <property type="entry name" value="Znf_C2H2_type"/>
</dbReference>
<dbReference type="RefSeq" id="XP_009009378.1">
    <property type="nucleotide sequence ID" value="XM_009011130.1"/>
</dbReference>
<evidence type="ECO:0000313" key="9">
    <source>
        <dbReference type="Proteomes" id="UP000015101"/>
    </source>
</evidence>
<dbReference type="HOGENOM" id="CLU_2216422_0_0_1"/>